<proteinExistence type="predicted"/>
<evidence type="ECO:0000313" key="3">
    <source>
        <dbReference type="Proteomes" id="UP000625711"/>
    </source>
</evidence>
<accession>A0A834IKM8</accession>
<protein>
    <submittedName>
        <fullName evidence="2">Uncharacterized protein</fullName>
    </submittedName>
</protein>
<evidence type="ECO:0000256" key="1">
    <source>
        <dbReference type="SAM" id="MobiDB-lite"/>
    </source>
</evidence>
<organism evidence="2 3">
    <name type="scientific">Rhynchophorus ferrugineus</name>
    <name type="common">Red palm weevil</name>
    <name type="synonym">Curculio ferrugineus</name>
    <dbReference type="NCBI Taxonomy" id="354439"/>
    <lineage>
        <taxon>Eukaryota</taxon>
        <taxon>Metazoa</taxon>
        <taxon>Ecdysozoa</taxon>
        <taxon>Arthropoda</taxon>
        <taxon>Hexapoda</taxon>
        <taxon>Insecta</taxon>
        <taxon>Pterygota</taxon>
        <taxon>Neoptera</taxon>
        <taxon>Endopterygota</taxon>
        <taxon>Coleoptera</taxon>
        <taxon>Polyphaga</taxon>
        <taxon>Cucujiformia</taxon>
        <taxon>Curculionidae</taxon>
        <taxon>Dryophthorinae</taxon>
        <taxon>Rhynchophorus</taxon>
    </lineage>
</organism>
<comment type="caution">
    <text evidence="2">The sequence shown here is derived from an EMBL/GenBank/DDBJ whole genome shotgun (WGS) entry which is preliminary data.</text>
</comment>
<name>A0A834IKM8_RHYFE</name>
<dbReference type="AlphaFoldDB" id="A0A834IKM8"/>
<sequence length="123" mass="13875">MKRNTSIHVSGLNAKPVEQTLFMAIILTTLDLLKPLDGCTDFTAKRSTRNNEESSSNNIRFPLRPLTSIHNDDNLTSNTPPDLRSRSETQTEESTSGTGHEPTYDRRLQALIIGDYVQYLHMI</sequence>
<feature type="compositionally biased region" description="Low complexity" evidence="1">
    <location>
        <begin position="92"/>
        <end position="101"/>
    </location>
</feature>
<keyword evidence="3" id="KW-1185">Reference proteome</keyword>
<feature type="region of interest" description="Disordered" evidence="1">
    <location>
        <begin position="43"/>
        <end position="103"/>
    </location>
</feature>
<dbReference type="EMBL" id="JAACXV010000259">
    <property type="protein sequence ID" value="KAF7281106.1"/>
    <property type="molecule type" value="Genomic_DNA"/>
</dbReference>
<dbReference type="Proteomes" id="UP000625711">
    <property type="component" value="Unassembled WGS sequence"/>
</dbReference>
<reference evidence="2" key="1">
    <citation type="submission" date="2020-08" db="EMBL/GenBank/DDBJ databases">
        <title>Genome sequencing and assembly of the red palm weevil Rhynchophorus ferrugineus.</title>
        <authorList>
            <person name="Dias G.B."/>
            <person name="Bergman C.M."/>
            <person name="Manee M."/>
        </authorList>
    </citation>
    <scope>NUCLEOTIDE SEQUENCE</scope>
    <source>
        <strain evidence="2">AA-2017</strain>
        <tissue evidence="2">Whole larva</tissue>
    </source>
</reference>
<gene>
    <name evidence="2" type="ORF">GWI33_005164</name>
</gene>
<evidence type="ECO:0000313" key="2">
    <source>
        <dbReference type="EMBL" id="KAF7281106.1"/>
    </source>
</evidence>